<dbReference type="GO" id="GO:0005886">
    <property type="term" value="C:plasma membrane"/>
    <property type="evidence" value="ECO:0007669"/>
    <property type="project" value="TreeGrafter"/>
</dbReference>
<feature type="domain" description="4'-phosphopantetheinyl transferase N-terminal" evidence="5">
    <location>
        <begin position="27"/>
        <end position="93"/>
    </location>
</feature>
<dbReference type="Pfam" id="PF17837">
    <property type="entry name" value="4PPT_N"/>
    <property type="match status" value="1"/>
</dbReference>
<feature type="domain" description="4'-phosphopantetheinyl transferase" evidence="4">
    <location>
        <begin position="102"/>
        <end position="185"/>
    </location>
</feature>
<dbReference type="GO" id="GO:0009366">
    <property type="term" value="C:enterobactin synthetase complex"/>
    <property type="evidence" value="ECO:0007669"/>
    <property type="project" value="InterPro"/>
</dbReference>
<dbReference type="RefSeq" id="WP_138690156.1">
    <property type="nucleotide sequence ID" value="NZ_JBHSAZ010000043.1"/>
</dbReference>
<dbReference type="PRINTS" id="PR01399">
    <property type="entry name" value="ENTSNTHTASED"/>
</dbReference>
<feature type="binding site" evidence="2">
    <location>
        <position position="150"/>
    </location>
    <ligand>
        <name>CoA</name>
        <dbReference type="ChEBI" id="CHEBI:57287"/>
    </ligand>
</feature>
<keyword evidence="3" id="KW-0460">Magnesium</keyword>
<reference evidence="6 7" key="1">
    <citation type="submission" date="2019-05" db="EMBL/GenBank/DDBJ databases">
        <title>Draft genome sequence of Nonomuraea zeae DSM 100528.</title>
        <authorList>
            <person name="Saricaoglu S."/>
            <person name="Isik K."/>
        </authorList>
    </citation>
    <scope>NUCLEOTIDE SEQUENCE [LARGE SCALE GENOMIC DNA]</scope>
    <source>
        <strain evidence="6 7">DSM 100528</strain>
    </source>
</reference>
<evidence type="ECO:0000256" key="1">
    <source>
        <dbReference type="ARBA" id="ARBA00022679"/>
    </source>
</evidence>
<gene>
    <name evidence="6" type="ORF">ETD85_14205</name>
</gene>
<dbReference type="AlphaFoldDB" id="A0A5S4GQQ3"/>
<keyword evidence="7" id="KW-1185">Reference proteome</keyword>
<evidence type="ECO:0000313" key="7">
    <source>
        <dbReference type="Proteomes" id="UP000306628"/>
    </source>
</evidence>
<keyword evidence="1 6" id="KW-0808">Transferase</keyword>
<comment type="cofactor">
    <cofactor evidence="3">
        <name>Mg(2+)</name>
        <dbReference type="ChEBI" id="CHEBI:18420"/>
    </cofactor>
</comment>
<feature type="binding site" evidence="3">
    <location>
        <position position="107"/>
    </location>
    <ligand>
        <name>Mg(2+)</name>
        <dbReference type="ChEBI" id="CHEBI:18420"/>
    </ligand>
</feature>
<dbReference type="Proteomes" id="UP000306628">
    <property type="component" value="Unassembled WGS sequence"/>
</dbReference>
<dbReference type="EMBL" id="VCKX01000035">
    <property type="protein sequence ID" value="TMR35286.1"/>
    <property type="molecule type" value="Genomic_DNA"/>
</dbReference>
<comment type="caution">
    <text evidence="6">The sequence shown here is derived from an EMBL/GenBank/DDBJ whole genome shotgun (WGS) entry which is preliminary data.</text>
</comment>
<sequence>MIKDILPPSVVAADTLEDIHEEALFPEEEALIERSVEKRRREFTTARACARKALGLLGRPPAAILPGARGEPLWPAGVVGSITHCAGYRGVVLGESPWITTVGIDAEPDEELPFGVLEAIALPAETAQVDRLRAADPGVSWDRLLFSVKESVYKAWFPLTQCWLGFENALIVIDPAGTFSARLLVPGAMVDGRPLRRFAGRWQAKHGLLLTAIVLEPAREQAAPARGLTAPLRRIGSAPVGHPVAGAEQIGREIDGRVR</sequence>
<feature type="binding site" evidence="3">
    <location>
        <position position="106"/>
    </location>
    <ligand>
        <name>Mg(2+)</name>
        <dbReference type="ChEBI" id="CHEBI:18420"/>
    </ligand>
</feature>
<keyword evidence="3" id="KW-0479">Metal-binding</keyword>
<dbReference type="InterPro" id="IPR008278">
    <property type="entry name" value="4-PPantetheinyl_Trfase_dom"/>
</dbReference>
<evidence type="ECO:0000313" key="6">
    <source>
        <dbReference type="EMBL" id="TMR35286.1"/>
    </source>
</evidence>
<feature type="binding site" evidence="2">
    <location>
        <position position="164"/>
    </location>
    <ligand>
        <name>CoA</name>
        <dbReference type="ChEBI" id="CHEBI:57287"/>
    </ligand>
</feature>
<dbReference type="Pfam" id="PF01648">
    <property type="entry name" value="ACPS"/>
    <property type="match status" value="1"/>
</dbReference>
<dbReference type="GO" id="GO:0000287">
    <property type="term" value="F:magnesium ion binding"/>
    <property type="evidence" value="ECO:0007669"/>
    <property type="project" value="InterPro"/>
</dbReference>
<proteinExistence type="predicted"/>
<evidence type="ECO:0000259" key="4">
    <source>
        <dbReference type="Pfam" id="PF01648"/>
    </source>
</evidence>
<dbReference type="OrthoDB" id="8210607at2"/>
<organism evidence="6 7">
    <name type="scientific">Nonomuraea zeae</name>
    <dbReference type="NCBI Taxonomy" id="1642303"/>
    <lineage>
        <taxon>Bacteria</taxon>
        <taxon>Bacillati</taxon>
        <taxon>Actinomycetota</taxon>
        <taxon>Actinomycetes</taxon>
        <taxon>Streptosporangiales</taxon>
        <taxon>Streptosporangiaceae</taxon>
        <taxon>Nonomuraea</taxon>
    </lineage>
</organism>
<evidence type="ECO:0000256" key="2">
    <source>
        <dbReference type="PIRSR" id="PIRSR603542-1"/>
    </source>
</evidence>
<protein>
    <submittedName>
        <fullName evidence="6">4'-phosphopantetheinyl transferase superfamily protein</fullName>
    </submittedName>
</protein>
<dbReference type="PANTHER" id="PTHR38096">
    <property type="entry name" value="ENTEROBACTIN SYNTHASE COMPONENT D"/>
    <property type="match status" value="1"/>
</dbReference>
<evidence type="ECO:0000259" key="5">
    <source>
        <dbReference type="Pfam" id="PF17837"/>
    </source>
</evidence>
<dbReference type="PANTHER" id="PTHR38096:SF1">
    <property type="entry name" value="ENTEROBACTIN SYNTHASE COMPONENT D"/>
    <property type="match status" value="1"/>
</dbReference>
<feature type="binding site" evidence="2">
    <location>
        <position position="47"/>
    </location>
    <ligand>
        <name>CoA</name>
        <dbReference type="ChEBI" id="CHEBI:57287"/>
    </ligand>
</feature>
<dbReference type="GO" id="GO:0008897">
    <property type="term" value="F:holo-[acyl-carrier-protein] synthase activity"/>
    <property type="evidence" value="ECO:0007669"/>
    <property type="project" value="InterPro"/>
</dbReference>
<evidence type="ECO:0000256" key="3">
    <source>
        <dbReference type="PIRSR" id="PIRSR603542-2"/>
    </source>
</evidence>
<accession>A0A5S4GQQ3</accession>
<dbReference type="InterPro" id="IPR037143">
    <property type="entry name" value="4-PPantetheinyl_Trfase_dom_sf"/>
</dbReference>
<dbReference type="InterPro" id="IPR003542">
    <property type="entry name" value="Enbac_synth_compD-like"/>
</dbReference>
<feature type="binding site" evidence="2">
    <location>
        <position position="39"/>
    </location>
    <ligand>
        <name>CoA</name>
        <dbReference type="ChEBI" id="CHEBI:57287"/>
    </ligand>
</feature>
<feature type="binding site" evidence="3">
    <location>
        <position position="105"/>
    </location>
    <ligand>
        <name>Mg(2+)</name>
        <dbReference type="ChEBI" id="CHEBI:18420"/>
    </ligand>
</feature>
<feature type="binding site" evidence="2">
    <location>
        <position position="105"/>
    </location>
    <ligand>
        <name>CoA</name>
        <dbReference type="ChEBI" id="CHEBI:57287"/>
    </ligand>
</feature>
<feature type="binding site" evidence="2">
    <location>
        <begin position="83"/>
        <end position="84"/>
    </location>
    <ligand>
        <name>CoA</name>
        <dbReference type="ChEBI" id="CHEBI:57287"/>
    </ligand>
</feature>
<dbReference type="SUPFAM" id="SSF56214">
    <property type="entry name" value="4'-phosphopantetheinyl transferase"/>
    <property type="match status" value="1"/>
</dbReference>
<dbReference type="GO" id="GO:0009239">
    <property type="term" value="P:enterobactin biosynthetic process"/>
    <property type="evidence" value="ECO:0007669"/>
    <property type="project" value="InterPro"/>
</dbReference>
<name>A0A5S4GQQ3_9ACTN</name>
<dbReference type="InterPro" id="IPR041354">
    <property type="entry name" value="4PPT_N"/>
</dbReference>
<feature type="binding site" evidence="2">
    <location>
        <position position="154"/>
    </location>
    <ligand>
        <name>CoA</name>
        <dbReference type="ChEBI" id="CHEBI:57287"/>
    </ligand>
</feature>